<accession>A0A811UDS7</accession>
<reference evidence="1" key="1">
    <citation type="submission" date="2020-11" db="EMBL/GenBank/DDBJ databases">
        <authorList>
            <person name="Whitehead M."/>
        </authorList>
    </citation>
    <scope>NUCLEOTIDE SEQUENCE</scope>
    <source>
        <strain evidence="1">EGII</strain>
    </source>
</reference>
<dbReference type="Proteomes" id="UP000606786">
    <property type="component" value="Unassembled WGS sequence"/>
</dbReference>
<keyword evidence="2" id="KW-1185">Reference proteome</keyword>
<dbReference type="AlphaFoldDB" id="A0A811UDS7"/>
<gene>
    <name evidence="1" type="ORF">CCAP1982_LOCUS4130</name>
</gene>
<dbReference type="EMBL" id="CAJHJT010000001">
    <property type="protein sequence ID" value="CAD6995413.1"/>
    <property type="molecule type" value="Genomic_DNA"/>
</dbReference>
<sequence length="138" mass="15710">MFLFSSADMFLSRKFSPDETRYSTYDRELTALYLAVMFTLTINSRYSLFGSCCTRRQFENPGNSTLYRRFGLLGRGANVTVGCLLRTASSANAPQSSETTRVYYSAESHPVNGVNICRWTPFLLTEGNRYCVVNKFTR</sequence>
<comment type="caution">
    <text evidence="1">The sequence shown here is derived from an EMBL/GenBank/DDBJ whole genome shotgun (WGS) entry which is preliminary data.</text>
</comment>
<proteinExistence type="predicted"/>
<organism evidence="1 2">
    <name type="scientific">Ceratitis capitata</name>
    <name type="common">Mediterranean fruit fly</name>
    <name type="synonym">Tephritis capitata</name>
    <dbReference type="NCBI Taxonomy" id="7213"/>
    <lineage>
        <taxon>Eukaryota</taxon>
        <taxon>Metazoa</taxon>
        <taxon>Ecdysozoa</taxon>
        <taxon>Arthropoda</taxon>
        <taxon>Hexapoda</taxon>
        <taxon>Insecta</taxon>
        <taxon>Pterygota</taxon>
        <taxon>Neoptera</taxon>
        <taxon>Endopterygota</taxon>
        <taxon>Diptera</taxon>
        <taxon>Brachycera</taxon>
        <taxon>Muscomorpha</taxon>
        <taxon>Tephritoidea</taxon>
        <taxon>Tephritidae</taxon>
        <taxon>Ceratitis</taxon>
        <taxon>Ceratitis</taxon>
    </lineage>
</organism>
<protein>
    <submittedName>
        <fullName evidence="1">(Mediterranean fruit fly) hypothetical protein</fullName>
    </submittedName>
</protein>
<evidence type="ECO:0000313" key="2">
    <source>
        <dbReference type="Proteomes" id="UP000606786"/>
    </source>
</evidence>
<evidence type="ECO:0000313" key="1">
    <source>
        <dbReference type="EMBL" id="CAD6995413.1"/>
    </source>
</evidence>
<name>A0A811UDS7_CERCA</name>